<dbReference type="Gene3D" id="1.10.10.60">
    <property type="entry name" value="Homeodomain-like"/>
    <property type="match status" value="1"/>
</dbReference>
<dbReference type="PANTHER" id="PTHR43280">
    <property type="entry name" value="ARAC-FAMILY TRANSCRIPTIONAL REGULATOR"/>
    <property type="match status" value="1"/>
</dbReference>
<name>A0A4R1K6T3_9GAMM</name>
<evidence type="ECO:0000313" key="5">
    <source>
        <dbReference type="EMBL" id="TCK58759.1"/>
    </source>
</evidence>
<evidence type="ECO:0000313" key="6">
    <source>
        <dbReference type="Proteomes" id="UP000295565"/>
    </source>
</evidence>
<keyword evidence="6" id="KW-1185">Reference proteome</keyword>
<gene>
    <name evidence="5" type="ORF">EV690_0903</name>
</gene>
<dbReference type="Proteomes" id="UP000295565">
    <property type="component" value="Unassembled WGS sequence"/>
</dbReference>
<dbReference type="EMBL" id="SMGD01000011">
    <property type="protein sequence ID" value="TCK58759.1"/>
    <property type="molecule type" value="Genomic_DNA"/>
</dbReference>
<dbReference type="OrthoDB" id="9816461at2"/>
<evidence type="ECO:0000256" key="3">
    <source>
        <dbReference type="ARBA" id="ARBA00023163"/>
    </source>
</evidence>
<feature type="domain" description="HTH araC/xylS-type" evidence="4">
    <location>
        <begin position="219"/>
        <end position="319"/>
    </location>
</feature>
<reference evidence="5 6" key="1">
    <citation type="submission" date="2019-03" db="EMBL/GenBank/DDBJ databases">
        <title>Genomic Encyclopedia of Type Strains, Phase IV (KMG-IV): sequencing the most valuable type-strain genomes for metagenomic binning, comparative biology and taxonomic classification.</title>
        <authorList>
            <person name="Goeker M."/>
        </authorList>
    </citation>
    <scope>NUCLEOTIDE SEQUENCE [LARGE SCALE GENOMIC DNA]</scope>
    <source>
        <strain evidence="5 6">DSM 18577</strain>
    </source>
</reference>
<dbReference type="SMART" id="SM00342">
    <property type="entry name" value="HTH_ARAC"/>
    <property type="match status" value="1"/>
</dbReference>
<evidence type="ECO:0000256" key="2">
    <source>
        <dbReference type="ARBA" id="ARBA00023125"/>
    </source>
</evidence>
<dbReference type="GO" id="GO:0003700">
    <property type="term" value="F:DNA-binding transcription factor activity"/>
    <property type="evidence" value="ECO:0007669"/>
    <property type="project" value="InterPro"/>
</dbReference>
<dbReference type="GO" id="GO:0043565">
    <property type="term" value="F:sequence-specific DNA binding"/>
    <property type="evidence" value="ECO:0007669"/>
    <property type="project" value="InterPro"/>
</dbReference>
<dbReference type="InterPro" id="IPR009057">
    <property type="entry name" value="Homeodomain-like_sf"/>
</dbReference>
<dbReference type="Pfam" id="PF12833">
    <property type="entry name" value="HTH_18"/>
    <property type="match status" value="1"/>
</dbReference>
<evidence type="ECO:0000256" key="1">
    <source>
        <dbReference type="ARBA" id="ARBA00023015"/>
    </source>
</evidence>
<protein>
    <submittedName>
        <fullName evidence="5">AraC-like DNA-binding protein</fullName>
    </submittedName>
</protein>
<dbReference type="PANTHER" id="PTHR43280:SF2">
    <property type="entry name" value="HTH-TYPE TRANSCRIPTIONAL REGULATOR EXSA"/>
    <property type="match status" value="1"/>
</dbReference>
<keyword evidence="2 5" id="KW-0238">DNA-binding</keyword>
<dbReference type="PROSITE" id="PS01124">
    <property type="entry name" value="HTH_ARAC_FAMILY_2"/>
    <property type="match status" value="1"/>
</dbReference>
<comment type="caution">
    <text evidence="5">The sequence shown here is derived from an EMBL/GenBank/DDBJ whole genome shotgun (WGS) entry which is preliminary data.</text>
</comment>
<sequence>MEKQSNIILPYVSVSQDNIGDNEEIFEIWRASVSPYFECYPVSNFVENLQQSFTQINSGKFLFSEITMAAQQYTRSHKTHKDFSEADHILLETFESGYNCTRNGDSHFIENGGISAINLSQPVEAVCSENAKASIFVLPRQWLLENIPRLAVATGPIFERHSIHERLFKDFISSIKKQLLTAGAQESSVISDSLIAMLDVLCLKSDFDVSESIDDNIKSSIKKYINENIGNLSLTADTICNQFFMSRSTLYRLFKEDGGVTSIIREYRLAACFKALHDPINAKSSVAEIALKCGIPNSNYLSSQFRDRYDLTPRQIRERQREAEWSDKYRIPADKKTDYIISNMVNWARYLT</sequence>
<dbReference type="RefSeq" id="WP_131911715.1">
    <property type="nucleotide sequence ID" value="NZ_OU594967.1"/>
</dbReference>
<proteinExistence type="predicted"/>
<keyword evidence="1" id="KW-0805">Transcription regulation</keyword>
<dbReference type="InterPro" id="IPR018060">
    <property type="entry name" value="HTH_AraC"/>
</dbReference>
<dbReference type="AlphaFoldDB" id="A0A4R1K6T3"/>
<accession>A0A4R1K6T3</accession>
<organism evidence="5 6">
    <name type="scientific">Celerinatantimonas diazotrophica</name>
    <dbReference type="NCBI Taxonomy" id="412034"/>
    <lineage>
        <taxon>Bacteria</taxon>
        <taxon>Pseudomonadati</taxon>
        <taxon>Pseudomonadota</taxon>
        <taxon>Gammaproteobacteria</taxon>
        <taxon>Celerinatantimonadaceae</taxon>
        <taxon>Celerinatantimonas</taxon>
    </lineage>
</organism>
<evidence type="ECO:0000259" key="4">
    <source>
        <dbReference type="PROSITE" id="PS01124"/>
    </source>
</evidence>
<dbReference type="SUPFAM" id="SSF46689">
    <property type="entry name" value="Homeodomain-like"/>
    <property type="match status" value="1"/>
</dbReference>
<keyword evidence="3" id="KW-0804">Transcription</keyword>